<accession>A0A8J4QTF7</accession>
<proteinExistence type="predicted"/>
<keyword evidence="4" id="KW-1185">Reference proteome</keyword>
<keyword evidence="2" id="KW-0472">Membrane</keyword>
<dbReference type="InterPro" id="IPR052608">
    <property type="entry name" value="U-box_domain_protein"/>
</dbReference>
<keyword evidence="2" id="KW-1133">Transmembrane helix</keyword>
<keyword evidence="2" id="KW-0812">Transmembrane</keyword>
<dbReference type="EMBL" id="JRKL02002620">
    <property type="protein sequence ID" value="KAF3958188.1"/>
    <property type="molecule type" value="Genomic_DNA"/>
</dbReference>
<organism evidence="3 4">
    <name type="scientific">Castanea mollissima</name>
    <name type="common">Chinese chestnut</name>
    <dbReference type="NCBI Taxonomy" id="60419"/>
    <lineage>
        <taxon>Eukaryota</taxon>
        <taxon>Viridiplantae</taxon>
        <taxon>Streptophyta</taxon>
        <taxon>Embryophyta</taxon>
        <taxon>Tracheophyta</taxon>
        <taxon>Spermatophyta</taxon>
        <taxon>Magnoliopsida</taxon>
        <taxon>eudicotyledons</taxon>
        <taxon>Gunneridae</taxon>
        <taxon>Pentapetalae</taxon>
        <taxon>rosids</taxon>
        <taxon>fabids</taxon>
        <taxon>Fagales</taxon>
        <taxon>Fagaceae</taxon>
        <taxon>Castanea</taxon>
    </lineage>
</organism>
<protein>
    <submittedName>
        <fullName evidence="3">Uncharacterized protein</fullName>
    </submittedName>
</protein>
<feature type="region of interest" description="Disordered" evidence="1">
    <location>
        <begin position="341"/>
        <end position="363"/>
    </location>
</feature>
<dbReference type="AlphaFoldDB" id="A0A8J4QTF7"/>
<name>A0A8J4QTF7_9ROSI</name>
<feature type="compositionally biased region" description="Basic and acidic residues" evidence="1">
    <location>
        <begin position="342"/>
        <end position="353"/>
    </location>
</feature>
<comment type="caution">
    <text evidence="3">The sequence shown here is derived from an EMBL/GenBank/DDBJ whole genome shotgun (WGS) entry which is preliminary data.</text>
</comment>
<dbReference type="PANTHER" id="PTHR45958:SF14">
    <property type="entry name" value="RING-TYPE E3 UBIQUITIN TRANSFERASE"/>
    <property type="match status" value="1"/>
</dbReference>
<feature type="region of interest" description="Disordered" evidence="1">
    <location>
        <begin position="1"/>
        <end position="21"/>
    </location>
</feature>
<sequence length="363" mass="41087">MREEEATAKEEEAHGRKRRSPQQQWLLCLSPSPESLATAAAAALTALKGITADLSIATDAASLYSKRSKIFILINCRSLCDSLQERTSSIDNWLALLDSDLLDLRKKIADLSRDMKQTQFTVTKNEERVHCTLQKEGQGRRTSKAVQSAIIMDLARALGIESDNYSKLLKQVKLFKDNLTRSNSISERKILVSLERPKCSPNILAEEYSTCSQSWTHLPTLSTNLCLDSTLSKRGCICCRLMLGQHEFMLGQLELSLFVFFFYPLFLYLQPISNPRKASQKPNKITPQKLTARIPKELSSNRSNHKPEPTTTRTTIIKHRLEIYSRRNSLHLLPVTKSMKKNRADGDIPHEVTQKSLNYGPLN</sequence>
<evidence type="ECO:0000256" key="2">
    <source>
        <dbReference type="SAM" id="Phobius"/>
    </source>
</evidence>
<gene>
    <name evidence="3" type="ORF">CMV_016880</name>
</gene>
<feature type="compositionally biased region" description="Basic and acidic residues" evidence="1">
    <location>
        <begin position="1"/>
        <end position="14"/>
    </location>
</feature>
<evidence type="ECO:0000256" key="1">
    <source>
        <dbReference type="SAM" id="MobiDB-lite"/>
    </source>
</evidence>
<reference evidence="3" key="1">
    <citation type="submission" date="2020-03" db="EMBL/GenBank/DDBJ databases">
        <title>Castanea mollissima Vanexum genome sequencing.</title>
        <authorList>
            <person name="Staton M."/>
        </authorList>
    </citation>
    <scope>NUCLEOTIDE SEQUENCE</scope>
    <source>
        <tissue evidence="3">Leaf</tissue>
    </source>
</reference>
<dbReference type="PANTHER" id="PTHR45958">
    <property type="entry name" value="RING-TYPE E3 UBIQUITIN TRANSFERASE"/>
    <property type="match status" value="1"/>
</dbReference>
<evidence type="ECO:0000313" key="3">
    <source>
        <dbReference type="EMBL" id="KAF3958188.1"/>
    </source>
</evidence>
<evidence type="ECO:0000313" key="4">
    <source>
        <dbReference type="Proteomes" id="UP000737018"/>
    </source>
</evidence>
<dbReference type="Proteomes" id="UP000737018">
    <property type="component" value="Unassembled WGS sequence"/>
</dbReference>
<feature type="transmembrane region" description="Helical" evidence="2">
    <location>
        <begin position="248"/>
        <end position="269"/>
    </location>
</feature>